<evidence type="ECO:0000259" key="8">
    <source>
        <dbReference type="Pfam" id="PF25963"/>
    </source>
</evidence>
<evidence type="ECO:0000313" key="10">
    <source>
        <dbReference type="Proteomes" id="UP000282195"/>
    </source>
</evidence>
<reference evidence="9 10" key="1">
    <citation type="submission" date="2018-10" db="EMBL/GenBank/DDBJ databases">
        <title>Rhizobium etli, R. leguminosarum and a new Rhizobium genospecies from Phaseolus dumosus.</title>
        <authorList>
            <person name="Ramirez-Puebla S.T."/>
            <person name="Rogel-Hernandez M.A."/>
            <person name="Guerrero G."/>
            <person name="Ormeno-Orrillo E."/>
            <person name="Martinez-Romero J.C."/>
            <person name="Negrete-Yankelevich S."/>
            <person name="Martinez-Romero E."/>
        </authorList>
    </citation>
    <scope>NUCLEOTIDE SEQUENCE [LARGE SCALE GENOMIC DNA]</scope>
    <source>
        <strain evidence="9 10">CCGE525</strain>
    </source>
</reference>
<dbReference type="Proteomes" id="UP000282195">
    <property type="component" value="Chromosome"/>
</dbReference>
<dbReference type="OrthoDB" id="9811754at2"/>
<dbReference type="NCBIfam" id="TIGR01730">
    <property type="entry name" value="RND_mfp"/>
    <property type="match status" value="1"/>
</dbReference>
<dbReference type="Gene3D" id="2.40.50.100">
    <property type="match status" value="1"/>
</dbReference>
<dbReference type="AlphaFoldDB" id="A0A387FN26"/>
<protein>
    <submittedName>
        <fullName evidence="9">HlyD family secretion protein</fullName>
    </submittedName>
</protein>
<dbReference type="GO" id="GO:0016020">
    <property type="term" value="C:membrane"/>
    <property type="evidence" value="ECO:0007669"/>
    <property type="project" value="InterPro"/>
</dbReference>
<feature type="transmembrane region" description="Helical" evidence="6">
    <location>
        <begin position="6"/>
        <end position="24"/>
    </location>
</feature>
<dbReference type="InterPro" id="IPR058634">
    <property type="entry name" value="AaeA-lik-b-barrel"/>
</dbReference>
<dbReference type="PANTHER" id="PTHR30367">
    <property type="entry name" value="P-HYDROXYBENZOIC ACID EFFLUX PUMP SUBUNIT AAEA-RELATED"/>
    <property type="match status" value="1"/>
</dbReference>
<evidence type="ECO:0000259" key="7">
    <source>
        <dbReference type="Pfam" id="PF25917"/>
    </source>
</evidence>
<dbReference type="GO" id="GO:0022857">
    <property type="term" value="F:transmembrane transporter activity"/>
    <property type="evidence" value="ECO:0007669"/>
    <property type="project" value="InterPro"/>
</dbReference>
<name>A0A387FN26_9HYPH</name>
<dbReference type="PANTHER" id="PTHR30367:SF12">
    <property type="entry name" value="P-HYDROXYBENZOIC ACID EFFLUX PUMP SUBUNIT AAEA"/>
    <property type="match status" value="1"/>
</dbReference>
<dbReference type="EMBL" id="CP032694">
    <property type="protein sequence ID" value="AYG58897.1"/>
    <property type="molecule type" value="Genomic_DNA"/>
</dbReference>
<feature type="region of interest" description="Disordered" evidence="5">
    <location>
        <begin position="103"/>
        <end position="128"/>
    </location>
</feature>
<evidence type="ECO:0000313" key="9">
    <source>
        <dbReference type="EMBL" id="AYG58897.1"/>
    </source>
</evidence>
<keyword evidence="10" id="KW-1185">Reference proteome</keyword>
<dbReference type="InterPro" id="IPR058625">
    <property type="entry name" value="MdtA-like_BSH"/>
</dbReference>
<dbReference type="InterPro" id="IPR050393">
    <property type="entry name" value="MFP_Efflux_Pump"/>
</dbReference>
<dbReference type="KEGG" id="rjg:CCGE525_08835"/>
<dbReference type="RefSeq" id="WP_120703932.1">
    <property type="nucleotide sequence ID" value="NZ_CP032694.1"/>
</dbReference>
<organism evidence="9 10">
    <name type="scientific">Rhizobium jaguaris</name>
    <dbReference type="NCBI Taxonomy" id="1312183"/>
    <lineage>
        <taxon>Bacteria</taxon>
        <taxon>Pseudomonadati</taxon>
        <taxon>Pseudomonadota</taxon>
        <taxon>Alphaproteobacteria</taxon>
        <taxon>Hyphomicrobiales</taxon>
        <taxon>Rhizobiaceae</taxon>
        <taxon>Rhizobium/Agrobacterium group</taxon>
        <taxon>Rhizobium</taxon>
    </lineage>
</organism>
<keyword evidence="4 6" id="KW-0472">Membrane</keyword>
<keyword evidence="2 6" id="KW-0812">Transmembrane</keyword>
<accession>A0A387FN26</accession>
<dbReference type="InterPro" id="IPR006143">
    <property type="entry name" value="RND_pump_MFP"/>
</dbReference>
<evidence type="ECO:0000256" key="6">
    <source>
        <dbReference type="SAM" id="Phobius"/>
    </source>
</evidence>
<feature type="domain" description="p-hydroxybenzoic acid efflux pump subunit AaeA-like beta-barrel" evidence="8">
    <location>
        <begin position="188"/>
        <end position="283"/>
    </location>
</feature>
<evidence type="ECO:0000256" key="3">
    <source>
        <dbReference type="ARBA" id="ARBA00022989"/>
    </source>
</evidence>
<comment type="similarity">
    <text evidence="1">Belongs to the membrane fusion protein (MFP) (TC 8.A.1) family.</text>
</comment>
<evidence type="ECO:0000256" key="1">
    <source>
        <dbReference type="ARBA" id="ARBA00009477"/>
    </source>
</evidence>
<sequence length="296" mass="31924">MNTLKLIGRVAVTLIFVAAAVYVGRQLWGHYMDEPWTRDARLRADVVGIAPDVSGPVSEVLVKDNQIVKKGDVLFRVDRDRFTIALAQADAALQGAQAALEQARRENERQQRLGNAGSAQQKEQAQTAEEQAQAALGQATANRALAQLNLDRSEIKATVNGSVSNLTLRPGDYVTAGAAKVALIDTDSLRVEGYFEETKLPRIQIGDEVSIRLIGQAEKLTGHVESIATGIEDRERTSGSLLANITPTFSWVRLAQRVPVRIALDRVPDGTKLIAGLTATVEVQEPGQAKIASAAE</sequence>
<dbReference type="Pfam" id="PF25917">
    <property type="entry name" value="BSH_RND"/>
    <property type="match status" value="1"/>
</dbReference>
<gene>
    <name evidence="9" type="ORF">CCGE525_08835</name>
</gene>
<proteinExistence type="inferred from homology"/>
<evidence type="ECO:0000256" key="5">
    <source>
        <dbReference type="SAM" id="MobiDB-lite"/>
    </source>
</evidence>
<dbReference type="Gene3D" id="2.40.30.170">
    <property type="match status" value="1"/>
</dbReference>
<feature type="domain" description="Multidrug resistance protein MdtA-like barrel-sandwich hybrid" evidence="7">
    <location>
        <begin position="46"/>
        <end position="184"/>
    </location>
</feature>
<keyword evidence="3 6" id="KW-1133">Transmembrane helix</keyword>
<evidence type="ECO:0000256" key="2">
    <source>
        <dbReference type="ARBA" id="ARBA00022692"/>
    </source>
</evidence>
<dbReference type="SUPFAM" id="SSF111369">
    <property type="entry name" value="HlyD-like secretion proteins"/>
    <property type="match status" value="1"/>
</dbReference>
<feature type="compositionally biased region" description="Low complexity" evidence="5">
    <location>
        <begin position="119"/>
        <end position="128"/>
    </location>
</feature>
<dbReference type="Pfam" id="PF25963">
    <property type="entry name" value="Beta-barrel_AAEA"/>
    <property type="match status" value="1"/>
</dbReference>
<evidence type="ECO:0000256" key="4">
    <source>
        <dbReference type="ARBA" id="ARBA00023136"/>
    </source>
</evidence>